<keyword evidence="1" id="KW-1133">Transmembrane helix</keyword>
<comment type="caution">
    <text evidence="2">The sequence shown here is derived from an EMBL/GenBank/DDBJ whole genome shotgun (WGS) entry which is preliminary data.</text>
</comment>
<name>A0A8J8P339_HALGN</name>
<protein>
    <submittedName>
        <fullName evidence="2">Uncharacterized protein</fullName>
    </submittedName>
</protein>
<proteinExistence type="predicted"/>
<dbReference type="Proteomes" id="UP000785679">
    <property type="component" value="Unassembled WGS sequence"/>
</dbReference>
<feature type="transmembrane region" description="Helical" evidence="1">
    <location>
        <begin position="60"/>
        <end position="79"/>
    </location>
</feature>
<evidence type="ECO:0000313" key="2">
    <source>
        <dbReference type="EMBL" id="TNV86536.1"/>
    </source>
</evidence>
<keyword evidence="1" id="KW-0812">Transmembrane</keyword>
<reference evidence="2" key="1">
    <citation type="submission" date="2019-06" db="EMBL/GenBank/DDBJ databases">
        <authorList>
            <person name="Zheng W."/>
        </authorList>
    </citation>
    <scope>NUCLEOTIDE SEQUENCE</scope>
    <source>
        <strain evidence="2">QDHG01</strain>
    </source>
</reference>
<gene>
    <name evidence="2" type="ORF">FGO68_gene7500</name>
</gene>
<keyword evidence="3" id="KW-1185">Reference proteome</keyword>
<dbReference type="AlphaFoldDB" id="A0A8J8P339"/>
<dbReference type="EMBL" id="RRYP01001009">
    <property type="protein sequence ID" value="TNV86536.1"/>
    <property type="molecule type" value="Genomic_DNA"/>
</dbReference>
<evidence type="ECO:0000256" key="1">
    <source>
        <dbReference type="SAM" id="Phobius"/>
    </source>
</evidence>
<organism evidence="2 3">
    <name type="scientific">Halteria grandinella</name>
    <dbReference type="NCBI Taxonomy" id="5974"/>
    <lineage>
        <taxon>Eukaryota</taxon>
        <taxon>Sar</taxon>
        <taxon>Alveolata</taxon>
        <taxon>Ciliophora</taxon>
        <taxon>Intramacronucleata</taxon>
        <taxon>Spirotrichea</taxon>
        <taxon>Stichotrichia</taxon>
        <taxon>Sporadotrichida</taxon>
        <taxon>Halteriidae</taxon>
        <taxon>Halteria</taxon>
    </lineage>
</organism>
<keyword evidence="1" id="KW-0472">Membrane</keyword>
<accession>A0A8J8P339</accession>
<sequence length="155" mass="17703">MSRIGRRAQMVVAQSKGEKMQSQSRINRILLQRIRYSPLIRNQNRRGEEKEEQQSEAQSLATKLLILLILLFAISPNFLMPSDNFRLISSTAFYLAALNPSIVSSSRSLANLRLSKNCPALYFQNKLSSLYNNSCAEINPLRFSKDSIFFLMTSH</sequence>
<evidence type="ECO:0000313" key="3">
    <source>
        <dbReference type="Proteomes" id="UP000785679"/>
    </source>
</evidence>